<accession>G2Y1M2</accession>
<evidence type="ECO:0000313" key="2">
    <source>
        <dbReference type="Proteomes" id="UP000008177"/>
    </source>
</evidence>
<evidence type="ECO:0000313" key="1">
    <source>
        <dbReference type="EMBL" id="CCD46562.1"/>
    </source>
</evidence>
<dbReference type="Proteomes" id="UP000008177">
    <property type="component" value="Unplaced contigs"/>
</dbReference>
<sequence length="49" mass="5146">MDQIGPSHSGNAKVPKILNLRSTDILAAACCVDTGDVPTSFGTNLRGRF</sequence>
<proteinExistence type="predicted"/>
<organism evidence="1 2">
    <name type="scientific">Botryotinia fuckeliana (strain T4)</name>
    <name type="common">Noble rot fungus</name>
    <name type="synonym">Botrytis cinerea</name>
    <dbReference type="NCBI Taxonomy" id="999810"/>
    <lineage>
        <taxon>Eukaryota</taxon>
        <taxon>Fungi</taxon>
        <taxon>Dikarya</taxon>
        <taxon>Ascomycota</taxon>
        <taxon>Pezizomycotina</taxon>
        <taxon>Leotiomycetes</taxon>
        <taxon>Helotiales</taxon>
        <taxon>Sclerotiniaceae</taxon>
        <taxon>Botrytis</taxon>
    </lineage>
</organism>
<dbReference type="InParanoid" id="G2Y1M2"/>
<protein>
    <submittedName>
        <fullName evidence="1">Uncharacterized protein</fullName>
    </submittedName>
</protein>
<gene>
    <name evidence="1" type="ORF">BofuT4_uP041730.1</name>
</gene>
<reference evidence="2" key="1">
    <citation type="journal article" date="2011" name="PLoS Genet.">
        <title>Genomic analysis of the necrotrophic fungal pathogens Sclerotinia sclerotiorum and Botrytis cinerea.</title>
        <authorList>
            <person name="Amselem J."/>
            <person name="Cuomo C.A."/>
            <person name="van Kan J.A."/>
            <person name="Viaud M."/>
            <person name="Benito E.P."/>
            <person name="Couloux A."/>
            <person name="Coutinho P.M."/>
            <person name="de Vries R.P."/>
            <person name="Dyer P.S."/>
            <person name="Fillinger S."/>
            <person name="Fournier E."/>
            <person name="Gout L."/>
            <person name="Hahn M."/>
            <person name="Kohn L."/>
            <person name="Lapalu N."/>
            <person name="Plummer K.M."/>
            <person name="Pradier J.M."/>
            <person name="Quevillon E."/>
            <person name="Sharon A."/>
            <person name="Simon A."/>
            <person name="ten Have A."/>
            <person name="Tudzynski B."/>
            <person name="Tudzynski P."/>
            <person name="Wincker P."/>
            <person name="Andrew M."/>
            <person name="Anthouard V."/>
            <person name="Beever R.E."/>
            <person name="Beffa R."/>
            <person name="Benoit I."/>
            <person name="Bouzid O."/>
            <person name="Brault B."/>
            <person name="Chen Z."/>
            <person name="Choquer M."/>
            <person name="Collemare J."/>
            <person name="Cotton P."/>
            <person name="Danchin E.G."/>
            <person name="Da Silva C."/>
            <person name="Gautier A."/>
            <person name="Giraud C."/>
            <person name="Giraud T."/>
            <person name="Gonzalez C."/>
            <person name="Grossetete S."/>
            <person name="Guldener U."/>
            <person name="Henrissat B."/>
            <person name="Howlett B.J."/>
            <person name="Kodira C."/>
            <person name="Kretschmer M."/>
            <person name="Lappartient A."/>
            <person name="Leroch M."/>
            <person name="Levis C."/>
            <person name="Mauceli E."/>
            <person name="Neuveglise C."/>
            <person name="Oeser B."/>
            <person name="Pearson M."/>
            <person name="Poulain J."/>
            <person name="Poussereau N."/>
            <person name="Quesneville H."/>
            <person name="Rascle C."/>
            <person name="Schumacher J."/>
            <person name="Segurens B."/>
            <person name="Sexton A."/>
            <person name="Silva E."/>
            <person name="Sirven C."/>
            <person name="Soanes D.M."/>
            <person name="Talbot N.J."/>
            <person name="Templeton M."/>
            <person name="Yandava C."/>
            <person name="Yarden O."/>
            <person name="Zeng Q."/>
            <person name="Rollins J.A."/>
            <person name="Lebrun M.H."/>
            <person name="Dickman M."/>
        </authorList>
    </citation>
    <scope>NUCLEOTIDE SEQUENCE [LARGE SCALE GENOMIC DNA]</scope>
    <source>
        <strain evidence="2">T4</strain>
    </source>
</reference>
<name>G2Y1M2_BOTF4</name>
<dbReference type="EMBL" id="FQ790282">
    <property type="protein sequence ID" value="CCD46562.1"/>
    <property type="molecule type" value="Genomic_DNA"/>
</dbReference>
<dbReference type="HOGENOM" id="CLU_3142851_0_0_1"/>
<dbReference type="AlphaFoldDB" id="G2Y1M2"/>